<evidence type="ECO:0000256" key="3">
    <source>
        <dbReference type="RuleBase" id="RU003818"/>
    </source>
</evidence>
<feature type="domain" description="Platelet-derived growth factor (PDGF) family profile" evidence="5">
    <location>
        <begin position="35"/>
        <end position="145"/>
    </location>
</feature>
<dbReference type="GO" id="GO:0048010">
    <property type="term" value="P:vascular endothelial growth factor receptor signaling pathway"/>
    <property type="evidence" value="ECO:0007669"/>
    <property type="project" value="TreeGrafter"/>
</dbReference>
<keyword evidence="1 3" id="KW-0339">Growth factor</keyword>
<dbReference type="GO" id="GO:0042056">
    <property type="term" value="F:chemoattractant activity"/>
    <property type="evidence" value="ECO:0007669"/>
    <property type="project" value="TreeGrafter"/>
</dbReference>
<sequence>MQAFLGILQFLLILQRVPAQVTQPPIGYRYTTSYVVIPFSEVMAKSKCQPMEHLVYVYHEFPESVDTIYIPDCVVLRRCSGYITDEAKGCYPTLERNITLQVQQLTFVEHQSCEHRSVTDNLIFLLNTRYKMIYYTTTDCQMSLQFVFPVLDPGKIFKIMNDQSLSQ</sequence>
<dbReference type="GO" id="GO:0001938">
    <property type="term" value="P:positive regulation of endothelial cell proliferation"/>
    <property type="evidence" value="ECO:0007669"/>
    <property type="project" value="TreeGrafter"/>
</dbReference>
<evidence type="ECO:0000313" key="7">
    <source>
        <dbReference type="Proteomes" id="UP000261340"/>
    </source>
</evidence>
<dbReference type="Proteomes" id="UP000261340">
    <property type="component" value="Unplaced"/>
</dbReference>
<dbReference type="AlphaFoldDB" id="A0A3Q0R412"/>
<proteinExistence type="inferred from homology"/>
<dbReference type="GeneTree" id="ENSGT00940000175612"/>
<evidence type="ECO:0000259" key="5">
    <source>
        <dbReference type="PROSITE" id="PS50278"/>
    </source>
</evidence>
<dbReference type="GO" id="GO:0005615">
    <property type="term" value="C:extracellular space"/>
    <property type="evidence" value="ECO:0007669"/>
    <property type="project" value="TreeGrafter"/>
</dbReference>
<feature type="chain" id="PRO_5018525944" description="Platelet-derived growth factor (PDGF) family profile domain-containing protein" evidence="4">
    <location>
        <begin position="20"/>
        <end position="167"/>
    </location>
</feature>
<keyword evidence="2" id="KW-1015">Disulfide bond</keyword>
<organism evidence="6 7">
    <name type="scientific">Amphilophus citrinellus</name>
    <name type="common">Midas cichlid</name>
    <name type="synonym">Cichlasoma citrinellum</name>
    <dbReference type="NCBI Taxonomy" id="61819"/>
    <lineage>
        <taxon>Eukaryota</taxon>
        <taxon>Metazoa</taxon>
        <taxon>Chordata</taxon>
        <taxon>Craniata</taxon>
        <taxon>Vertebrata</taxon>
        <taxon>Euteleostomi</taxon>
        <taxon>Actinopterygii</taxon>
        <taxon>Neopterygii</taxon>
        <taxon>Teleostei</taxon>
        <taxon>Neoteleostei</taxon>
        <taxon>Acanthomorphata</taxon>
        <taxon>Ovalentaria</taxon>
        <taxon>Cichlomorphae</taxon>
        <taxon>Cichliformes</taxon>
        <taxon>Cichlidae</taxon>
        <taxon>New World cichlids</taxon>
        <taxon>Cichlasomatinae</taxon>
        <taxon>Heroini</taxon>
        <taxon>Amphilophus</taxon>
    </lineage>
</organism>
<dbReference type="GO" id="GO:0002040">
    <property type="term" value="P:sprouting angiogenesis"/>
    <property type="evidence" value="ECO:0007669"/>
    <property type="project" value="TreeGrafter"/>
</dbReference>
<evidence type="ECO:0000256" key="1">
    <source>
        <dbReference type="ARBA" id="ARBA00023030"/>
    </source>
</evidence>
<dbReference type="GO" id="GO:0050930">
    <property type="term" value="P:induction of positive chemotaxis"/>
    <property type="evidence" value="ECO:0007669"/>
    <property type="project" value="TreeGrafter"/>
</dbReference>
<dbReference type="GO" id="GO:0005172">
    <property type="term" value="F:vascular endothelial growth factor receptor binding"/>
    <property type="evidence" value="ECO:0007669"/>
    <property type="project" value="TreeGrafter"/>
</dbReference>
<dbReference type="Pfam" id="PF00341">
    <property type="entry name" value="PDGF"/>
    <property type="match status" value="1"/>
</dbReference>
<keyword evidence="7" id="KW-1185">Reference proteome</keyword>
<keyword evidence="4" id="KW-0732">Signal</keyword>
<dbReference type="PANTHER" id="PTHR12025">
    <property type="entry name" value="VASCULAR ENDOTHELIAL GROWTH FACTOR"/>
    <property type="match status" value="1"/>
</dbReference>
<comment type="similarity">
    <text evidence="3">Belongs to the PDGF/VEGF growth factor family.</text>
</comment>
<dbReference type="GO" id="GO:0016020">
    <property type="term" value="C:membrane"/>
    <property type="evidence" value="ECO:0007669"/>
    <property type="project" value="InterPro"/>
</dbReference>
<dbReference type="GO" id="GO:0045766">
    <property type="term" value="P:positive regulation of angiogenesis"/>
    <property type="evidence" value="ECO:0007669"/>
    <property type="project" value="TreeGrafter"/>
</dbReference>
<evidence type="ECO:0000313" key="6">
    <source>
        <dbReference type="Ensembl" id="ENSACIP00000004981.1"/>
    </source>
</evidence>
<dbReference type="GO" id="GO:0008083">
    <property type="term" value="F:growth factor activity"/>
    <property type="evidence" value="ECO:0007669"/>
    <property type="project" value="UniProtKB-KW"/>
</dbReference>
<evidence type="ECO:0000256" key="4">
    <source>
        <dbReference type="SAM" id="SignalP"/>
    </source>
</evidence>
<dbReference type="Gene3D" id="2.10.90.10">
    <property type="entry name" value="Cystine-knot cytokines"/>
    <property type="match status" value="1"/>
</dbReference>
<dbReference type="InterPro" id="IPR050507">
    <property type="entry name" value="PDGF/VEGF_growth_factor"/>
</dbReference>
<dbReference type="Ensembl" id="ENSACIT00000005142.1">
    <property type="protein sequence ID" value="ENSACIP00000004981.1"/>
    <property type="gene ID" value="ENSACIG00000003932.1"/>
</dbReference>
<dbReference type="SMART" id="SM00141">
    <property type="entry name" value="PDGF"/>
    <property type="match status" value="1"/>
</dbReference>
<dbReference type="GO" id="GO:0038084">
    <property type="term" value="P:vascular endothelial growth factor signaling pathway"/>
    <property type="evidence" value="ECO:0007669"/>
    <property type="project" value="TreeGrafter"/>
</dbReference>
<feature type="signal peptide" evidence="4">
    <location>
        <begin position="1"/>
        <end position="19"/>
    </location>
</feature>
<dbReference type="InterPro" id="IPR000072">
    <property type="entry name" value="PDGF/VEGF_dom"/>
</dbReference>
<dbReference type="PROSITE" id="PS50278">
    <property type="entry name" value="PDGF_2"/>
    <property type="match status" value="1"/>
</dbReference>
<dbReference type="SUPFAM" id="SSF57501">
    <property type="entry name" value="Cystine-knot cytokines"/>
    <property type="match status" value="1"/>
</dbReference>
<dbReference type="PANTHER" id="PTHR12025:SF5">
    <property type="entry name" value="VASCULAR ENDOTHELIAL GROWTH FACTOR A, LONG FORM"/>
    <property type="match status" value="1"/>
</dbReference>
<dbReference type="GO" id="GO:0060754">
    <property type="term" value="P:positive regulation of mast cell chemotaxis"/>
    <property type="evidence" value="ECO:0007669"/>
    <property type="project" value="TreeGrafter"/>
</dbReference>
<name>A0A3Q0R412_AMPCI</name>
<dbReference type="GO" id="GO:0001666">
    <property type="term" value="P:response to hypoxia"/>
    <property type="evidence" value="ECO:0007669"/>
    <property type="project" value="TreeGrafter"/>
</dbReference>
<dbReference type="STRING" id="61819.ENSACIP00000004981"/>
<accession>A0A3Q0R412</accession>
<protein>
    <recommendedName>
        <fullName evidence="5">Platelet-derived growth factor (PDGF) family profile domain-containing protein</fullName>
    </recommendedName>
</protein>
<reference evidence="6" key="1">
    <citation type="submission" date="2025-08" db="UniProtKB">
        <authorList>
            <consortium name="Ensembl"/>
        </authorList>
    </citation>
    <scope>IDENTIFICATION</scope>
</reference>
<dbReference type="InterPro" id="IPR029034">
    <property type="entry name" value="Cystine-knot_cytokine"/>
</dbReference>
<reference evidence="6" key="2">
    <citation type="submission" date="2025-09" db="UniProtKB">
        <authorList>
            <consortium name="Ensembl"/>
        </authorList>
    </citation>
    <scope>IDENTIFICATION</scope>
</reference>
<dbReference type="OMA" id="FLEHQQC"/>
<evidence type="ECO:0000256" key="2">
    <source>
        <dbReference type="ARBA" id="ARBA00023157"/>
    </source>
</evidence>